<proteinExistence type="predicted"/>
<dbReference type="Proteomes" id="UP000182034">
    <property type="component" value="Unassembled WGS sequence"/>
</dbReference>
<gene>
    <name evidence="1" type="ORF">SAMN05216324_13022</name>
</gene>
<protein>
    <submittedName>
        <fullName evidence="1">Uncharacterized protein</fullName>
    </submittedName>
</protein>
<evidence type="ECO:0000313" key="1">
    <source>
        <dbReference type="EMBL" id="SFZ96928.1"/>
    </source>
</evidence>
<sequence>MKKILFFTAISVLIFNLTSCHKEVTENTASERSLIILMKDKSASVSATDTEKETKHLKGYLAQYMAENTDVVVMDINSNSNSRTNAKWFYYKAPKRQVSTRNKTKKQDELDEVMYQEKVHKTLQATQKRIITTMFAKTPPSQETAIVELVSPISEILKDYDKASVLIYSDLIQESGFRNFTKGQWAMPNKKYAVDVATKDFERLQQQSSEIDLSKISFVDVVTPNNPKNEKYYVNMPFYFDTIFTLGKYNGTIDWKKL</sequence>
<accession>A0A1K2IXK8</accession>
<name>A0A1K2IXK8_9FLAO</name>
<keyword evidence="2" id="KW-1185">Reference proteome</keyword>
<dbReference type="EMBL" id="FPKW01000030">
    <property type="protein sequence ID" value="SFZ96928.1"/>
    <property type="molecule type" value="Genomic_DNA"/>
</dbReference>
<evidence type="ECO:0000313" key="2">
    <source>
        <dbReference type="Proteomes" id="UP000182034"/>
    </source>
</evidence>
<organism evidence="1 2">
    <name type="scientific">Chryseobacterium limigenitum</name>
    <dbReference type="NCBI Taxonomy" id="1612149"/>
    <lineage>
        <taxon>Bacteria</taxon>
        <taxon>Pseudomonadati</taxon>
        <taxon>Bacteroidota</taxon>
        <taxon>Flavobacteriia</taxon>
        <taxon>Flavobacteriales</taxon>
        <taxon>Weeksellaceae</taxon>
        <taxon>Chryseobacterium group</taxon>
        <taxon>Chryseobacterium</taxon>
    </lineage>
</organism>
<reference evidence="2" key="1">
    <citation type="submission" date="2016-10" db="EMBL/GenBank/DDBJ databases">
        <authorList>
            <person name="Varghese N."/>
            <person name="Submissions S."/>
        </authorList>
    </citation>
    <scope>NUCLEOTIDE SEQUENCE [LARGE SCALE GENOMIC DNA]</scope>
    <source>
        <strain evidence="2">SUR2</strain>
    </source>
</reference>
<dbReference type="AlphaFoldDB" id="A0A1K2IXK8"/>
<dbReference type="STRING" id="1612149.SAMN05216324_13022"/>